<dbReference type="InterPro" id="IPR036866">
    <property type="entry name" value="RibonucZ/Hydroxyglut_hydro"/>
</dbReference>
<evidence type="ECO:0000313" key="2">
    <source>
        <dbReference type="EMBL" id="CAE0233333.1"/>
    </source>
</evidence>
<dbReference type="SUPFAM" id="SSF56281">
    <property type="entry name" value="Metallo-hydrolase/oxidoreductase"/>
    <property type="match status" value="1"/>
</dbReference>
<dbReference type="Gene3D" id="3.60.15.10">
    <property type="entry name" value="Ribonuclease Z/Hydroxyacylglutathione hydrolase-like"/>
    <property type="match status" value="1"/>
</dbReference>
<feature type="domain" description="Metallo-beta-lactamase" evidence="1">
    <location>
        <begin position="28"/>
        <end position="214"/>
    </location>
</feature>
<dbReference type="PANTHER" id="PTHR43546:SF3">
    <property type="entry name" value="UPF0173 METAL-DEPENDENT HYDROLASE MJ1163"/>
    <property type="match status" value="1"/>
</dbReference>
<dbReference type="InterPro" id="IPR050114">
    <property type="entry name" value="UPF0173_UPF0282_UlaG_hydrolase"/>
</dbReference>
<reference evidence="2" key="1">
    <citation type="submission" date="2021-01" db="EMBL/GenBank/DDBJ databases">
        <authorList>
            <person name="Corre E."/>
            <person name="Pelletier E."/>
            <person name="Niang G."/>
            <person name="Scheremetjew M."/>
            <person name="Finn R."/>
            <person name="Kale V."/>
            <person name="Holt S."/>
            <person name="Cochrane G."/>
            <person name="Meng A."/>
            <person name="Brown T."/>
            <person name="Cohen L."/>
        </authorList>
    </citation>
    <scope>NUCLEOTIDE SEQUENCE</scope>
    <source>
        <strain evidence="2">Ras09</strain>
    </source>
</reference>
<dbReference type="PANTHER" id="PTHR43546">
    <property type="entry name" value="UPF0173 METAL-DEPENDENT HYDROLASE MJ1163-RELATED"/>
    <property type="match status" value="1"/>
</dbReference>
<accession>A0A7S3CQE4</accession>
<dbReference type="NCBIfam" id="NF001911">
    <property type="entry name" value="PRK00685.1"/>
    <property type="match status" value="1"/>
</dbReference>
<gene>
    <name evidence="2" type="ORF">SRAS04492_LOCUS5132</name>
</gene>
<proteinExistence type="predicted"/>
<dbReference type="Pfam" id="PF12706">
    <property type="entry name" value="Lactamase_B_2"/>
    <property type="match status" value="1"/>
</dbReference>
<evidence type="ECO:0000259" key="1">
    <source>
        <dbReference type="Pfam" id="PF12706"/>
    </source>
</evidence>
<dbReference type="EMBL" id="HBIA01009943">
    <property type="protein sequence ID" value="CAE0233333.1"/>
    <property type="molecule type" value="Transcribed_RNA"/>
</dbReference>
<organism evidence="2">
    <name type="scientific">Strombidium rassoulzadegani</name>
    <dbReference type="NCBI Taxonomy" id="1082188"/>
    <lineage>
        <taxon>Eukaryota</taxon>
        <taxon>Sar</taxon>
        <taxon>Alveolata</taxon>
        <taxon>Ciliophora</taxon>
        <taxon>Intramacronucleata</taxon>
        <taxon>Spirotrichea</taxon>
        <taxon>Oligotrichia</taxon>
        <taxon>Strombidiidae</taxon>
        <taxon>Strombidium</taxon>
    </lineage>
</organism>
<dbReference type="InterPro" id="IPR001279">
    <property type="entry name" value="Metallo-B-lactamas"/>
</dbReference>
<protein>
    <recommendedName>
        <fullName evidence="1">Metallo-beta-lactamase domain-containing protein</fullName>
    </recommendedName>
</protein>
<dbReference type="AlphaFoldDB" id="A0A7S3CQE4"/>
<name>A0A7S3CQE4_9SPIT</name>
<sequence length="260" mass="28600">MTSLNIRWLGHAGFKISFPDQEGTQRSIYVDAWLQNPLLPAEYKDKTVDDADLVLVTHGHFDHSSSAPDIVNKSTKQGVKLISNFEIGEHFKRHAGVEEGKIDRMNKGGTIDYGFCKITQVSADHSSCCVTAEGHIESGGEATGFVIHIPQCNARIYHGGDTNVFSDMKIIEDLYHPNILMIPIGDRFTMGPEGAAYACANFFKSAKHILPMHFGTFPLLTGTYEDFVAKLGDYKVDTALLVNTPNFKDSDLCLQSASLA</sequence>